<gene>
    <name evidence="1" type="ordered locus">NP_3254A</name>
</gene>
<dbReference type="AlphaFoldDB" id="A0A1U7EX58"/>
<protein>
    <submittedName>
        <fullName evidence="1">Homolog to phage PhiH1 repressor protein</fullName>
    </submittedName>
</protein>
<dbReference type="eggNOG" id="arCOG03924">
    <property type="taxonomic scope" value="Archaea"/>
</dbReference>
<evidence type="ECO:0000313" key="2">
    <source>
        <dbReference type="Proteomes" id="UP000002698"/>
    </source>
</evidence>
<organism evidence="1 2">
    <name type="scientific">Natronomonas pharaonis (strain ATCC 35678 / DSM 2160 / CIP 103997 / JCM 8858 / NBRC 14720 / NCIMB 2260 / Gabara)</name>
    <name type="common">Halobacterium pharaonis</name>
    <dbReference type="NCBI Taxonomy" id="348780"/>
    <lineage>
        <taxon>Archaea</taxon>
        <taxon>Methanobacteriati</taxon>
        <taxon>Methanobacteriota</taxon>
        <taxon>Stenosarchaea group</taxon>
        <taxon>Halobacteria</taxon>
        <taxon>Halobacteriales</taxon>
        <taxon>Natronomonadaceae</taxon>
        <taxon>Natronomonas</taxon>
    </lineage>
</organism>
<dbReference type="RefSeq" id="WP_049939584.1">
    <property type="nucleotide sequence ID" value="NC_007426.1"/>
</dbReference>
<proteinExistence type="predicted"/>
<dbReference type="HOGENOM" id="CLU_161782_3_0_2"/>
<sequence length="102" mass="11608">MRPRVPWMNETDDAILEFYLKLDEADGLRVALPPTAVWYNLVKKEALLDKGSSTISRRMSRLDKIGLLNLVDSDRAYYQFTDKGAAYLAGDLEADELELPDE</sequence>
<dbReference type="InterPro" id="IPR036388">
    <property type="entry name" value="WH-like_DNA-bd_sf"/>
</dbReference>
<dbReference type="Proteomes" id="UP000002698">
    <property type="component" value="Chromosome"/>
</dbReference>
<accession>A0A1U7EX58</accession>
<dbReference type="GeneID" id="3701703"/>
<dbReference type="Gene3D" id="1.10.10.10">
    <property type="entry name" value="Winged helix-like DNA-binding domain superfamily/Winged helix DNA-binding domain"/>
    <property type="match status" value="1"/>
</dbReference>
<evidence type="ECO:0000313" key="1">
    <source>
        <dbReference type="EMBL" id="CAI49718.2"/>
    </source>
</evidence>
<keyword evidence="2" id="KW-1185">Reference proteome</keyword>
<dbReference type="KEGG" id="nph:NP_3254A"/>
<reference evidence="1 2" key="1">
    <citation type="journal article" date="2005" name="Genome Res.">
        <title>Living with two extremes: conclusions from the genome sequence of Natronomonas pharaonis.</title>
        <authorList>
            <person name="Falb M."/>
            <person name="Pfeiffer F."/>
            <person name="Palm P."/>
            <person name="Rodewald K."/>
            <person name="Hickmann V."/>
            <person name="Tittor J."/>
            <person name="Oesterhelt D."/>
        </authorList>
    </citation>
    <scope>NUCLEOTIDE SEQUENCE [LARGE SCALE GENOMIC DNA]</scope>
    <source>
        <strain evidence="2">ATCC 35678 / DSM 2160 / CIP 103997 / JCM 8858 / NBRC 14720 / NCIMB 2260 / Gabara</strain>
    </source>
</reference>
<dbReference type="EMBL" id="CR936257">
    <property type="protein sequence ID" value="CAI49718.2"/>
    <property type="molecule type" value="Genomic_DNA"/>
</dbReference>
<name>A0A1U7EX58_NATPD</name>
<dbReference type="EnsemblBacteria" id="CAI49718">
    <property type="protein sequence ID" value="CAI49718"/>
    <property type="gene ID" value="NP_3254A"/>
</dbReference>